<evidence type="ECO:0000313" key="1">
    <source>
        <dbReference type="EMBL" id="KRO36504.1"/>
    </source>
</evidence>
<reference evidence="1 2" key="1">
    <citation type="submission" date="2015-10" db="EMBL/GenBank/DDBJ databases">
        <title>Metagenome-Assembled Genomes uncover a global brackish microbiome.</title>
        <authorList>
            <person name="Hugerth L.W."/>
            <person name="Larsson J."/>
            <person name="Alneberg J."/>
            <person name="Lindh M.V."/>
            <person name="Legrand C."/>
            <person name="Pinhassi J."/>
            <person name="Andersson A.F."/>
        </authorList>
    </citation>
    <scope>NUCLEOTIDE SEQUENCE [LARGE SCALE GENOMIC DNA]</scope>
    <source>
        <strain evidence="1">BACL15 MAG-120619-bin91</strain>
    </source>
</reference>
<dbReference type="InterPro" id="IPR045865">
    <property type="entry name" value="ACT-like_dom_sf"/>
</dbReference>
<dbReference type="AlphaFoldDB" id="A0A0R2PEU5"/>
<sequence length="171" mass="18263">MVLTREKGEQFTGLILLTGEDAQGLSNALFQALSPFSVSVIDLDQIIINKRLILTVQILLNPAHQVAIEEDLEALAVSTNVDIASVFSYSAALTPRPRCTTLSITSPKLHPRTLATLTGEIKKLGGNIESLERTGLEPIEIALHISGIDALVLQGALQQISVESDVTIAVA</sequence>
<dbReference type="Pfam" id="PF13740">
    <property type="entry name" value="ACT_6"/>
    <property type="match status" value="1"/>
</dbReference>
<comment type="caution">
    <text evidence="1">The sequence shown here is derived from an EMBL/GenBank/DDBJ whole genome shotgun (WGS) entry which is preliminary data.</text>
</comment>
<protein>
    <recommendedName>
        <fullName evidence="3">Phosphoserine phosphatase</fullName>
    </recommendedName>
</protein>
<evidence type="ECO:0000313" key="2">
    <source>
        <dbReference type="Proteomes" id="UP000053274"/>
    </source>
</evidence>
<dbReference type="SUPFAM" id="SSF55021">
    <property type="entry name" value="ACT-like"/>
    <property type="match status" value="1"/>
</dbReference>
<dbReference type="Gene3D" id="3.30.70.260">
    <property type="match status" value="1"/>
</dbReference>
<evidence type="ECO:0008006" key="3">
    <source>
        <dbReference type="Google" id="ProtNLM"/>
    </source>
</evidence>
<name>A0A0R2PEU5_9ACTN</name>
<dbReference type="EMBL" id="LIAM01000007">
    <property type="protein sequence ID" value="KRO36504.1"/>
    <property type="molecule type" value="Genomic_DNA"/>
</dbReference>
<gene>
    <name evidence="1" type="ORF">ABR54_01900</name>
</gene>
<dbReference type="Proteomes" id="UP000053274">
    <property type="component" value="Unassembled WGS sequence"/>
</dbReference>
<organism evidence="1 2">
    <name type="scientific">Actinobacteria bacterium BACL15 MAG-120619-bin91</name>
    <dbReference type="NCBI Taxonomy" id="1655562"/>
    <lineage>
        <taxon>Bacteria</taxon>
        <taxon>Bacillati</taxon>
        <taxon>Actinomycetota</taxon>
        <taxon>Actinomycetes</taxon>
        <taxon>Actinomycetes incertae sedis</taxon>
        <taxon>ac1 cluster</taxon>
    </lineage>
</organism>
<proteinExistence type="predicted"/>
<accession>A0A0R2PEU5</accession>